<dbReference type="OrthoDB" id="5178273at2"/>
<protein>
    <recommendedName>
        <fullName evidence="3">Pentapeptide repeat protein</fullName>
    </recommendedName>
</protein>
<keyword evidence="2" id="KW-1185">Reference proteome</keyword>
<comment type="caution">
    <text evidence="1">The sequence shown here is derived from an EMBL/GenBank/DDBJ whole genome shotgun (WGS) entry which is preliminary data.</text>
</comment>
<name>C6RCL6_9BACT</name>
<gene>
    <name evidence="1" type="ORF">CAMSH0001_2389</name>
</gene>
<dbReference type="SUPFAM" id="SSF141571">
    <property type="entry name" value="Pentapeptide repeat-like"/>
    <property type="match status" value="1"/>
</dbReference>
<dbReference type="STRING" id="553219.CAMSH0001_2389"/>
<evidence type="ECO:0000313" key="2">
    <source>
        <dbReference type="Proteomes" id="UP000003107"/>
    </source>
</evidence>
<dbReference type="AlphaFoldDB" id="C6RCL6"/>
<dbReference type="Gene3D" id="2.160.20.80">
    <property type="entry name" value="E3 ubiquitin-protein ligase SopA"/>
    <property type="match status" value="1"/>
</dbReference>
<reference evidence="1 2" key="1">
    <citation type="submission" date="2009-07" db="EMBL/GenBank/DDBJ databases">
        <authorList>
            <person name="Madupu R."/>
            <person name="Sebastian Y."/>
            <person name="Durkin A.S."/>
            <person name="Torralba M."/>
            <person name="Methe B."/>
            <person name="Sutton G.G."/>
            <person name="Strausberg R.L."/>
            <person name="Nelson K.E."/>
        </authorList>
    </citation>
    <scope>NUCLEOTIDE SEQUENCE [LARGE SCALE GENOMIC DNA]</scope>
    <source>
        <strain evidence="1 2">RM3277</strain>
    </source>
</reference>
<accession>C6RCL6</accession>
<organism evidence="1 2">
    <name type="scientific">Campylobacter showae RM3277</name>
    <dbReference type="NCBI Taxonomy" id="553219"/>
    <lineage>
        <taxon>Bacteria</taxon>
        <taxon>Pseudomonadati</taxon>
        <taxon>Campylobacterota</taxon>
        <taxon>Epsilonproteobacteria</taxon>
        <taxon>Campylobacterales</taxon>
        <taxon>Campylobacteraceae</taxon>
        <taxon>Campylobacter</taxon>
    </lineage>
</organism>
<dbReference type="EMBL" id="ACVQ01000001">
    <property type="protein sequence ID" value="EET80888.1"/>
    <property type="molecule type" value="Genomic_DNA"/>
</dbReference>
<sequence>MKNLFINNELRDISVCGENLGGAIFDDLSVRDAKFIQCDFSNARIGLRKNVSFENTVFQKVDFRSVGQVNAVYDNCKFIGCDFRGTRLDDLSTKYFSCLFDKCKITDQKFLVNNF</sequence>
<proteinExistence type="predicted"/>
<dbReference type="Proteomes" id="UP000003107">
    <property type="component" value="Unassembled WGS sequence"/>
</dbReference>
<evidence type="ECO:0000313" key="1">
    <source>
        <dbReference type="EMBL" id="EET80888.1"/>
    </source>
</evidence>
<evidence type="ECO:0008006" key="3">
    <source>
        <dbReference type="Google" id="ProtNLM"/>
    </source>
</evidence>